<reference evidence="1" key="1">
    <citation type="submission" date="2023-10" db="EMBL/GenBank/DDBJ databases">
        <title>Genome assembly of Pristionchus species.</title>
        <authorList>
            <person name="Yoshida K."/>
            <person name="Sommer R.J."/>
        </authorList>
    </citation>
    <scope>NUCLEOTIDE SEQUENCE</scope>
    <source>
        <strain evidence="1">RS5133</strain>
    </source>
</reference>
<sequence length="69" mass="7779">YYSIHILDRRIESKAPHLTNPWVTSLISLTAAWTNCVTLRQCSASPTTRKRTPNFPCEFSASLSIALIE</sequence>
<feature type="non-terminal residue" evidence="1">
    <location>
        <position position="1"/>
    </location>
</feature>
<gene>
    <name evidence="1" type="ORF">PFISCL1PPCAC_3852</name>
</gene>
<dbReference type="Proteomes" id="UP001432322">
    <property type="component" value="Unassembled WGS sequence"/>
</dbReference>
<feature type="non-terminal residue" evidence="1">
    <location>
        <position position="69"/>
    </location>
</feature>
<protein>
    <submittedName>
        <fullName evidence="1">Uncharacterized protein</fullName>
    </submittedName>
</protein>
<dbReference type="EMBL" id="BTSY01000001">
    <property type="protein sequence ID" value="GMT12555.1"/>
    <property type="molecule type" value="Genomic_DNA"/>
</dbReference>
<proteinExistence type="predicted"/>
<evidence type="ECO:0000313" key="2">
    <source>
        <dbReference type="Proteomes" id="UP001432322"/>
    </source>
</evidence>
<evidence type="ECO:0000313" key="1">
    <source>
        <dbReference type="EMBL" id="GMT12555.1"/>
    </source>
</evidence>
<accession>A0AAV5V3Z7</accession>
<comment type="caution">
    <text evidence="1">The sequence shown here is derived from an EMBL/GenBank/DDBJ whole genome shotgun (WGS) entry which is preliminary data.</text>
</comment>
<organism evidence="1 2">
    <name type="scientific">Pristionchus fissidentatus</name>
    <dbReference type="NCBI Taxonomy" id="1538716"/>
    <lineage>
        <taxon>Eukaryota</taxon>
        <taxon>Metazoa</taxon>
        <taxon>Ecdysozoa</taxon>
        <taxon>Nematoda</taxon>
        <taxon>Chromadorea</taxon>
        <taxon>Rhabditida</taxon>
        <taxon>Rhabditina</taxon>
        <taxon>Diplogasteromorpha</taxon>
        <taxon>Diplogasteroidea</taxon>
        <taxon>Neodiplogasteridae</taxon>
        <taxon>Pristionchus</taxon>
    </lineage>
</organism>
<name>A0AAV5V3Z7_9BILA</name>
<keyword evidence="2" id="KW-1185">Reference proteome</keyword>
<dbReference type="AlphaFoldDB" id="A0AAV5V3Z7"/>